<dbReference type="GeneID" id="9798345"/>
<dbReference type="AlphaFoldDB" id="E3MMA3"/>
<gene>
    <name evidence="1" type="ORF">CRE_30025</name>
</gene>
<reference evidence="1" key="1">
    <citation type="submission" date="2007-07" db="EMBL/GenBank/DDBJ databases">
        <title>PCAP assembly of the Caenorhabditis remanei genome.</title>
        <authorList>
            <consortium name="The Caenorhabditis remanei Sequencing Consortium"/>
            <person name="Wilson R.K."/>
        </authorList>
    </citation>
    <scope>NUCLEOTIDE SEQUENCE [LARGE SCALE GENOMIC DNA]</scope>
    <source>
        <strain evidence="1">PB4641</strain>
    </source>
</reference>
<keyword evidence="2" id="KW-1185">Reference proteome</keyword>
<evidence type="ECO:0000313" key="2">
    <source>
        <dbReference type="Proteomes" id="UP000008281"/>
    </source>
</evidence>
<dbReference type="Proteomes" id="UP000008281">
    <property type="component" value="Unassembled WGS sequence"/>
</dbReference>
<dbReference type="KEGG" id="crq:GCK72_014319"/>
<proteinExistence type="predicted"/>
<protein>
    <submittedName>
        <fullName evidence="1">Uncharacterized protein</fullName>
    </submittedName>
</protein>
<dbReference type="RefSeq" id="XP_003102869.2">
    <property type="nucleotide sequence ID" value="XM_003102821.2"/>
</dbReference>
<name>E3MMA3_CAERE</name>
<evidence type="ECO:0000313" key="1">
    <source>
        <dbReference type="EMBL" id="EFP04908.1"/>
    </source>
</evidence>
<dbReference type="OMA" id="SPNYMLR"/>
<dbReference type="FunCoup" id="E3MMA3">
    <property type="interactions" value="426"/>
</dbReference>
<dbReference type="eggNOG" id="ENOG502TFZ8">
    <property type="taxonomic scope" value="Eukaryota"/>
</dbReference>
<dbReference type="EMBL" id="DS268456">
    <property type="protein sequence ID" value="EFP04908.1"/>
    <property type="molecule type" value="Genomic_DNA"/>
</dbReference>
<sequence>MNVCYRMSKTEPLLVLLAILVLVSQVFSIPVDNPEPTTEEPVILPPEPLSKIVFVNDLPPEETLQFEFARGARVYVASSRDIEADSYEENIHIFAPNLDGESKKMSEVGRKVDSETGEKQPVFEDLRYSISIRNNNDEKSKTKNPGIIYFLLAPDDEHVSYVFESTRQEKRTIFIQSNNIENHYVTLLNPSGAVRITNIHNIDGLTALTVSAGGLEETKSSNFTIHDIGKDASQTVAPLFFVEPVLTFRKQLSLFPSSFEITAKGVEIQNQVVIPMKWSDWSLGMSPNYMLRNESNSFKYVFNSSIEDSQFDVQMFGEISADSSLTISYNGIEGAGSESFQKKHLKRLSKSLKAQSLTVEYKRAESDTRRGVLVRVECSREFTKL</sequence>
<dbReference type="CTD" id="9798345"/>
<dbReference type="OrthoDB" id="5850721at2759"/>
<dbReference type="HOGENOM" id="CLU_718127_0_0_1"/>
<accession>E3MMA3</accession>
<organism evidence="2">
    <name type="scientific">Caenorhabditis remanei</name>
    <name type="common">Caenorhabditis vulgaris</name>
    <dbReference type="NCBI Taxonomy" id="31234"/>
    <lineage>
        <taxon>Eukaryota</taxon>
        <taxon>Metazoa</taxon>
        <taxon>Ecdysozoa</taxon>
        <taxon>Nematoda</taxon>
        <taxon>Chromadorea</taxon>
        <taxon>Rhabditida</taxon>
        <taxon>Rhabditina</taxon>
        <taxon>Rhabditomorpha</taxon>
        <taxon>Rhabditoidea</taxon>
        <taxon>Rhabditidae</taxon>
        <taxon>Peloderinae</taxon>
        <taxon>Caenorhabditis</taxon>
    </lineage>
</organism>